<dbReference type="Proteomes" id="UP000182375">
    <property type="component" value="Unassembled WGS sequence"/>
</dbReference>
<keyword evidence="2" id="KW-0812">Transmembrane</keyword>
<feature type="compositionally biased region" description="Low complexity" evidence="1">
    <location>
        <begin position="213"/>
        <end position="232"/>
    </location>
</feature>
<dbReference type="EMBL" id="FNTD01000004">
    <property type="protein sequence ID" value="SED19549.1"/>
    <property type="molecule type" value="Genomic_DNA"/>
</dbReference>
<dbReference type="RefSeq" id="WP_070028811.1">
    <property type="nucleotide sequence ID" value="NZ_FNTD01000004.1"/>
</dbReference>
<feature type="transmembrane region" description="Helical" evidence="2">
    <location>
        <begin position="148"/>
        <end position="170"/>
    </location>
</feature>
<feature type="compositionally biased region" description="Low complexity" evidence="1">
    <location>
        <begin position="83"/>
        <end position="98"/>
    </location>
</feature>
<organism evidence="3 4">
    <name type="scientific">Streptomyces misionensis</name>
    <dbReference type="NCBI Taxonomy" id="67331"/>
    <lineage>
        <taxon>Bacteria</taxon>
        <taxon>Bacillati</taxon>
        <taxon>Actinomycetota</taxon>
        <taxon>Actinomycetes</taxon>
        <taxon>Kitasatosporales</taxon>
        <taxon>Streptomycetaceae</taxon>
        <taxon>Streptomyces</taxon>
    </lineage>
</organism>
<feature type="region of interest" description="Disordered" evidence="1">
    <location>
        <begin position="211"/>
        <end position="272"/>
    </location>
</feature>
<dbReference type="GeneID" id="95513212"/>
<keyword evidence="2" id="KW-1133">Transmembrane helix</keyword>
<reference evidence="3 4" key="1">
    <citation type="submission" date="2016-10" db="EMBL/GenBank/DDBJ databases">
        <authorList>
            <person name="de Groot N.N."/>
        </authorList>
    </citation>
    <scope>NUCLEOTIDE SEQUENCE [LARGE SCALE GENOMIC DNA]</scope>
    <source>
        <strain evidence="3 4">DSM 40306</strain>
    </source>
</reference>
<dbReference type="STRING" id="67331.SAMN04490357_4095"/>
<name>A0A1H4YNK2_9ACTN</name>
<sequence>MHMNSLPQHLRSEDRQEFERLLDEVLRSAPHRAELAAAGQRLSPAQLRTMAIAASALITAAASAEYAHYVRIRDELRRPEPPATTDDPGPTGTDPAAGPHGAGAVAVVAVLAPLLSATAAAIFLLIGYILRSLDPGQPLAGTMLTAGWVFGALTVAAILVAAVGLLLTALRNGASPESRARDVATEEVARARAAWQDALLERGILPFLREALGEPGPAAPPRTAAPRGRMPRLGYDRPGFSSPDDGIHTDRPRYTSPDYTSPDYGGPEHQPD</sequence>
<protein>
    <recommendedName>
        <fullName evidence="5">Transmembrane protein</fullName>
    </recommendedName>
</protein>
<feature type="transmembrane region" description="Helical" evidence="2">
    <location>
        <begin position="104"/>
        <end position="128"/>
    </location>
</feature>
<feature type="region of interest" description="Disordered" evidence="1">
    <location>
        <begin position="75"/>
        <end position="98"/>
    </location>
</feature>
<accession>A0A1H4YNK2</accession>
<evidence type="ECO:0000256" key="2">
    <source>
        <dbReference type="SAM" id="Phobius"/>
    </source>
</evidence>
<evidence type="ECO:0000313" key="3">
    <source>
        <dbReference type="EMBL" id="SED19549.1"/>
    </source>
</evidence>
<gene>
    <name evidence="3" type="ORF">SAMN04490357_4095</name>
</gene>
<proteinExistence type="predicted"/>
<evidence type="ECO:0000313" key="4">
    <source>
        <dbReference type="Proteomes" id="UP000182375"/>
    </source>
</evidence>
<dbReference type="AlphaFoldDB" id="A0A1H4YNK2"/>
<evidence type="ECO:0008006" key="5">
    <source>
        <dbReference type="Google" id="ProtNLM"/>
    </source>
</evidence>
<evidence type="ECO:0000256" key="1">
    <source>
        <dbReference type="SAM" id="MobiDB-lite"/>
    </source>
</evidence>
<keyword evidence="2" id="KW-0472">Membrane</keyword>